<dbReference type="InterPro" id="IPR013780">
    <property type="entry name" value="Glyco_hydro_b"/>
</dbReference>
<dbReference type="EMBL" id="JBBMEI010000004">
    <property type="protein sequence ID" value="MEQ2357185.1"/>
    <property type="molecule type" value="Genomic_DNA"/>
</dbReference>
<dbReference type="InterPro" id="IPR014756">
    <property type="entry name" value="Ig_E-set"/>
</dbReference>
<proteinExistence type="inferred from homology"/>
<sequence length="703" mass="82405">MEWENEDITRKMQYILNMRLVLNKDAFFSDGTRYYRNPTEPKAGETVMISFRTQKNNVDAVYLVSGEKKHKMKIYKTVKGFDYYGTKIVMPDEVFRYHFEILYGWVNCYYNQRGVCTELQERDDFEIYPDFQTPDWAKGAVMYQIFVDRFCNGDPTNSVLTDEYSYIGEHCEQVHDWSKTPAVMGVREFYGGDLKGIMDKLDYLQDLGVEVVYLNPIFVSPSNHKYDTQDYDYVDPHYGRIVEDCDGLLAPWDRENSHAAKYIKRVTDKKNLEASNQLFAELVQELHKRGMKVILDGVFNHCGSFNKWMDRERIYEGQEGYAPGAYISADSPYRYFFNFRDEGRWPYNLSYDGWWTHDTLPKLNYEGSRELYDYVLNIARKWVSEPYCVDGWRLDVAADLGHSNEFNHQFWKDFRKAVKEANPNALILAEHYGNPEGWLQGDEWDSVMNYDAFMEPVTWFLTGMEKHSDEYREDLYGNSEAFIGAMKTHMRSLHMSALHVAMNELSNHDHSRFLTRTNRRVGRVSYAGAEAASENINTAIMREAIAIQMTWPGAPTVYYGDEAGVCGFTDPDNRRTYPWGHEDKELLSFYKKMIAIHKKYRILRTGSLKFLWNDYQGLCYGRFSHIEQMIVVLNNRDEGREVTIKVWPAGITRMEEVSMTRLIRSSQDGYNDRPKEIRARAGMVNLYLPPRSVTLLYHKDKIS</sequence>
<dbReference type="CDD" id="cd11338">
    <property type="entry name" value="AmyAc_CMD"/>
    <property type="match status" value="1"/>
</dbReference>
<evidence type="ECO:0000259" key="4">
    <source>
        <dbReference type="SMART" id="SM00642"/>
    </source>
</evidence>
<organism evidence="5 6">
    <name type="scientific">Blautia intestinihominis</name>
    <dbReference type="NCBI Taxonomy" id="3133152"/>
    <lineage>
        <taxon>Bacteria</taxon>
        <taxon>Bacillati</taxon>
        <taxon>Bacillota</taxon>
        <taxon>Clostridia</taxon>
        <taxon>Lachnospirales</taxon>
        <taxon>Lachnospiraceae</taxon>
        <taxon>Blautia</taxon>
    </lineage>
</organism>
<dbReference type="PANTHER" id="PTHR10357:SF210">
    <property type="entry name" value="MALTODEXTRIN GLUCOSIDASE"/>
    <property type="match status" value="1"/>
</dbReference>
<dbReference type="InterPro" id="IPR004185">
    <property type="entry name" value="Glyco_hydro_13_lg-like_dom"/>
</dbReference>
<evidence type="ECO:0000313" key="5">
    <source>
        <dbReference type="EMBL" id="MEQ2357185.1"/>
    </source>
</evidence>
<evidence type="ECO:0000256" key="3">
    <source>
        <dbReference type="ARBA" id="ARBA00023295"/>
    </source>
</evidence>
<feature type="domain" description="Glycosyl hydrolase family 13 catalytic" evidence="4">
    <location>
        <begin position="144"/>
        <end position="597"/>
    </location>
</feature>
<dbReference type="Proteomes" id="UP001446032">
    <property type="component" value="Unassembled WGS sequence"/>
</dbReference>
<protein>
    <submittedName>
        <fullName evidence="5">Glycoside hydrolase family 13 protein</fullName>
    </submittedName>
</protein>
<reference evidence="5 6" key="1">
    <citation type="submission" date="2024-03" db="EMBL/GenBank/DDBJ databases">
        <title>Human intestinal bacterial collection.</title>
        <authorList>
            <person name="Pauvert C."/>
            <person name="Hitch T.C.A."/>
            <person name="Clavel T."/>
        </authorList>
    </citation>
    <scope>NUCLEOTIDE SEQUENCE [LARGE SCALE GENOMIC DNA]</scope>
    <source>
        <strain evidence="5 6">CLA-AA-H95</strain>
    </source>
</reference>
<comment type="similarity">
    <text evidence="1">Belongs to the glycosyl hydrolase 13 family.</text>
</comment>
<dbReference type="GO" id="GO:0016787">
    <property type="term" value="F:hydrolase activity"/>
    <property type="evidence" value="ECO:0007669"/>
    <property type="project" value="UniProtKB-KW"/>
</dbReference>
<evidence type="ECO:0000313" key="6">
    <source>
        <dbReference type="Proteomes" id="UP001446032"/>
    </source>
</evidence>
<dbReference type="CDD" id="cd02857">
    <property type="entry name" value="E_set_CDase_PDE_N"/>
    <property type="match status" value="1"/>
</dbReference>
<name>A0ABV1AG99_9FIRM</name>
<dbReference type="RefSeq" id="WP_303223992.1">
    <property type="nucleotide sequence ID" value="NZ_JBBMEI010000004.1"/>
</dbReference>
<dbReference type="SUPFAM" id="SSF81296">
    <property type="entry name" value="E set domains"/>
    <property type="match status" value="1"/>
</dbReference>
<dbReference type="InterPro" id="IPR013783">
    <property type="entry name" value="Ig-like_fold"/>
</dbReference>
<dbReference type="SUPFAM" id="SSF51011">
    <property type="entry name" value="Glycosyl hydrolase domain"/>
    <property type="match status" value="1"/>
</dbReference>
<dbReference type="PANTHER" id="PTHR10357">
    <property type="entry name" value="ALPHA-AMYLASE FAMILY MEMBER"/>
    <property type="match status" value="1"/>
</dbReference>
<dbReference type="SUPFAM" id="SSF51445">
    <property type="entry name" value="(Trans)glycosidases"/>
    <property type="match status" value="1"/>
</dbReference>
<dbReference type="Gene3D" id="2.60.40.10">
    <property type="entry name" value="Immunoglobulins"/>
    <property type="match status" value="1"/>
</dbReference>
<dbReference type="Pfam" id="PF00128">
    <property type="entry name" value="Alpha-amylase"/>
    <property type="match status" value="2"/>
</dbReference>
<gene>
    <name evidence="5" type="ORF">WMO75_02300</name>
</gene>
<dbReference type="Gene3D" id="2.60.40.1180">
    <property type="entry name" value="Golgi alpha-mannosidase II"/>
    <property type="match status" value="1"/>
</dbReference>
<dbReference type="InterPro" id="IPR006047">
    <property type="entry name" value="GH13_cat_dom"/>
</dbReference>
<dbReference type="Gene3D" id="3.20.20.80">
    <property type="entry name" value="Glycosidases"/>
    <property type="match status" value="1"/>
</dbReference>
<keyword evidence="3" id="KW-0326">Glycosidase</keyword>
<dbReference type="Pfam" id="PF02903">
    <property type="entry name" value="Alpha-amylase_N"/>
    <property type="match status" value="1"/>
</dbReference>
<keyword evidence="6" id="KW-1185">Reference proteome</keyword>
<evidence type="ECO:0000256" key="2">
    <source>
        <dbReference type="ARBA" id="ARBA00022801"/>
    </source>
</evidence>
<accession>A0ABV1AG99</accession>
<comment type="caution">
    <text evidence="5">The sequence shown here is derived from an EMBL/GenBank/DDBJ whole genome shotgun (WGS) entry which is preliminary data.</text>
</comment>
<dbReference type="InterPro" id="IPR017853">
    <property type="entry name" value="GH"/>
</dbReference>
<dbReference type="SMART" id="SM00642">
    <property type="entry name" value="Aamy"/>
    <property type="match status" value="1"/>
</dbReference>
<keyword evidence="2 5" id="KW-0378">Hydrolase</keyword>
<evidence type="ECO:0000256" key="1">
    <source>
        <dbReference type="ARBA" id="ARBA00008061"/>
    </source>
</evidence>